<dbReference type="STRING" id="80972.ENSAOCP00000013794"/>
<protein>
    <recommendedName>
        <fullName evidence="1">Ig-like domain-containing protein</fullName>
    </recommendedName>
</protein>
<dbReference type="Proteomes" id="UP001501940">
    <property type="component" value="Chromosome 9"/>
</dbReference>
<dbReference type="GO" id="GO:0032956">
    <property type="term" value="P:regulation of actin cytoskeleton organization"/>
    <property type="evidence" value="ECO:0007669"/>
    <property type="project" value="TreeGrafter"/>
</dbReference>
<dbReference type="SUPFAM" id="SSF48726">
    <property type="entry name" value="Immunoglobulin"/>
    <property type="match status" value="1"/>
</dbReference>
<dbReference type="Pfam" id="PF07686">
    <property type="entry name" value="V-set"/>
    <property type="match status" value="1"/>
</dbReference>
<dbReference type="GO" id="GO:0045124">
    <property type="term" value="P:regulation of bone resorption"/>
    <property type="evidence" value="ECO:0007669"/>
    <property type="project" value="TreeGrafter"/>
</dbReference>
<dbReference type="PANTHER" id="PTHR46942">
    <property type="entry name" value="SIALIC ACID-BINDING IG-LIKE LECTIN 15"/>
    <property type="match status" value="1"/>
</dbReference>
<keyword evidence="3" id="KW-1185">Reference proteome</keyword>
<dbReference type="SMART" id="SM00409">
    <property type="entry name" value="IG"/>
    <property type="match status" value="1"/>
</dbReference>
<proteinExistence type="predicted"/>
<evidence type="ECO:0000259" key="1">
    <source>
        <dbReference type="PROSITE" id="PS50835"/>
    </source>
</evidence>
<gene>
    <name evidence="2" type="primary">NR2C2AP</name>
</gene>
<dbReference type="GeneTree" id="ENSGT01030000234909"/>
<dbReference type="InterPro" id="IPR003599">
    <property type="entry name" value="Ig_sub"/>
</dbReference>
<accession>A0A3Q1BM03</accession>
<dbReference type="Ensembl" id="ENSAOCT00000021950.2">
    <property type="protein sequence ID" value="ENSAOCP00000013794.2"/>
    <property type="gene ID" value="ENSAOCG00000018388.2"/>
</dbReference>
<reference evidence="2" key="2">
    <citation type="submission" date="2025-08" db="UniProtKB">
        <authorList>
            <consortium name="Ensembl"/>
        </authorList>
    </citation>
    <scope>IDENTIFICATION</scope>
</reference>
<reference evidence="2 3" key="1">
    <citation type="submission" date="2022-01" db="EMBL/GenBank/DDBJ databases">
        <title>A chromosome-scale genome assembly of the false clownfish, Amphiprion ocellaris.</title>
        <authorList>
            <person name="Ryu T."/>
        </authorList>
    </citation>
    <scope>NUCLEOTIDE SEQUENCE [LARGE SCALE GENOMIC DNA]</scope>
</reference>
<dbReference type="InterPro" id="IPR036179">
    <property type="entry name" value="Ig-like_dom_sf"/>
</dbReference>
<dbReference type="PANTHER" id="PTHR46942:SF1">
    <property type="entry name" value="SIALIC ACID-BINDING IG-LIKE LECTIN 15"/>
    <property type="match status" value="1"/>
</dbReference>
<dbReference type="Gene3D" id="2.60.40.10">
    <property type="entry name" value="Immunoglobulins"/>
    <property type="match status" value="1"/>
</dbReference>
<name>A0A3Q1BM03_AMPOC</name>
<dbReference type="GO" id="GO:0005886">
    <property type="term" value="C:plasma membrane"/>
    <property type="evidence" value="ECO:0007669"/>
    <property type="project" value="TreeGrafter"/>
</dbReference>
<feature type="domain" description="Ig-like" evidence="1">
    <location>
        <begin position="14"/>
        <end position="126"/>
    </location>
</feature>
<organism evidence="2 3">
    <name type="scientific">Amphiprion ocellaris</name>
    <name type="common">Clown anemonefish</name>
    <dbReference type="NCBI Taxonomy" id="80972"/>
    <lineage>
        <taxon>Eukaryota</taxon>
        <taxon>Metazoa</taxon>
        <taxon>Chordata</taxon>
        <taxon>Craniata</taxon>
        <taxon>Vertebrata</taxon>
        <taxon>Euteleostomi</taxon>
        <taxon>Actinopterygii</taxon>
        <taxon>Neopterygii</taxon>
        <taxon>Teleostei</taxon>
        <taxon>Neoteleostei</taxon>
        <taxon>Acanthomorphata</taxon>
        <taxon>Ovalentaria</taxon>
        <taxon>Pomacentridae</taxon>
        <taxon>Amphiprion</taxon>
    </lineage>
</organism>
<evidence type="ECO:0000313" key="3">
    <source>
        <dbReference type="Proteomes" id="UP001501940"/>
    </source>
</evidence>
<dbReference type="InterPro" id="IPR042836">
    <property type="entry name" value="SIG15"/>
</dbReference>
<dbReference type="GO" id="GO:2001204">
    <property type="term" value="P:regulation of osteoclast development"/>
    <property type="evidence" value="ECO:0007669"/>
    <property type="project" value="TreeGrafter"/>
</dbReference>
<dbReference type="AlphaFoldDB" id="A0A3Q1BM03"/>
<reference evidence="2" key="3">
    <citation type="submission" date="2025-09" db="UniProtKB">
        <authorList>
            <consortium name="Ensembl"/>
        </authorList>
    </citation>
    <scope>IDENTIFICATION</scope>
</reference>
<dbReference type="PROSITE" id="PS50835">
    <property type="entry name" value="IG_LIKE"/>
    <property type="match status" value="1"/>
</dbReference>
<dbReference type="OMA" id="NHTERTY"/>
<evidence type="ECO:0000313" key="2">
    <source>
        <dbReference type="Ensembl" id="ENSAOCP00000013794.2"/>
    </source>
</evidence>
<dbReference type="SMART" id="SM00406">
    <property type="entry name" value="IGv"/>
    <property type="match status" value="1"/>
</dbReference>
<dbReference type="InterPro" id="IPR013783">
    <property type="entry name" value="Ig-like_fold"/>
</dbReference>
<sequence length="134" mass="14971">MYSSSSGSVSAWKMTVSPVVTVSRGEDAILNCSFTHKQKNYSGNITVKWLARDPYTEPFFQCSVKNDSMEGGNDCSGSGLKFSLDGDPRRGQLSLLIRKVQLTDNGTFFCRVELEGRSDYLKRKIDLYVAGKFF</sequence>
<dbReference type="InterPro" id="IPR013106">
    <property type="entry name" value="Ig_V-set"/>
</dbReference>
<dbReference type="InterPro" id="IPR007110">
    <property type="entry name" value="Ig-like_dom"/>
</dbReference>